<gene>
    <name evidence="3" type="ORF">METZ01_LOCUS82720</name>
</gene>
<keyword evidence="1" id="KW-0560">Oxidoreductase</keyword>
<evidence type="ECO:0000259" key="2">
    <source>
        <dbReference type="Pfam" id="PF00296"/>
    </source>
</evidence>
<dbReference type="PANTHER" id="PTHR43244:SF1">
    <property type="entry name" value="5,10-METHYLENETETRAHYDROMETHANOPTERIN REDUCTASE"/>
    <property type="match status" value="1"/>
</dbReference>
<dbReference type="InterPro" id="IPR011251">
    <property type="entry name" value="Luciferase-like_dom"/>
</dbReference>
<dbReference type="GO" id="GO:0016705">
    <property type="term" value="F:oxidoreductase activity, acting on paired donors, with incorporation or reduction of molecular oxygen"/>
    <property type="evidence" value="ECO:0007669"/>
    <property type="project" value="InterPro"/>
</dbReference>
<accession>A0A381UNY5</accession>
<reference evidence="3" key="1">
    <citation type="submission" date="2018-05" db="EMBL/GenBank/DDBJ databases">
        <authorList>
            <person name="Lanie J.A."/>
            <person name="Ng W.-L."/>
            <person name="Kazmierczak K.M."/>
            <person name="Andrzejewski T.M."/>
            <person name="Davidsen T.M."/>
            <person name="Wayne K.J."/>
            <person name="Tettelin H."/>
            <person name="Glass J.I."/>
            <person name="Rusch D."/>
            <person name="Podicherti R."/>
            <person name="Tsui H.-C.T."/>
            <person name="Winkler M.E."/>
        </authorList>
    </citation>
    <scope>NUCLEOTIDE SEQUENCE</scope>
</reference>
<dbReference type="EMBL" id="UINC01006824">
    <property type="protein sequence ID" value="SVA29866.1"/>
    <property type="molecule type" value="Genomic_DNA"/>
</dbReference>
<evidence type="ECO:0000256" key="1">
    <source>
        <dbReference type="ARBA" id="ARBA00023002"/>
    </source>
</evidence>
<protein>
    <recommendedName>
        <fullName evidence="2">Luciferase-like domain-containing protein</fullName>
    </recommendedName>
</protein>
<dbReference type="SUPFAM" id="SSF51679">
    <property type="entry name" value="Bacterial luciferase-like"/>
    <property type="match status" value="1"/>
</dbReference>
<dbReference type="InterPro" id="IPR036661">
    <property type="entry name" value="Luciferase-like_sf"/>
</dbReference>
<dbReference type="AlphaFoldDB" id="A0A381UNY5"/>
<name>A0A381UNY5_9ZZZZ</name>
<dbReference type="PANTHER" id="PTHR43244">
    <property type="match status" value="1"/>
</dbReference>
<proteinExistence type="predicted"/>
<dbReference type="InterPro" id="IPR050564">
    <property type="entry name" value="F420-G6PD/mer"/>
</dbReference>
<feature type="domain" description="Luciferase-like" evidence="2">
    <location>
        <begin position="14"/>
        <end position="252"/>
    </location>
</feature>
<sequence>MRLSYVSPFSRSVHRRNAVHYAELAEAAGYDSVWAPEAFGSDAFTLLGLLAGKTNRMKLATGIVNVYSRSPALLAQSFATLDEISGGRAIIGLGTSGPIVVKNWHSQAFDKPMTRTREAVEIIQLALSGERVDYEGACFRLEGFRMLIRPIQDRIPIYLATLKSRAVRQTGEIADGWLPTHVSVRNIEASRAPLVAGANEAGRDPLEIDMAALTLVACCDDGETARALCREHLAYYIGGMGTFYHELMHGYG</sequence>
<evidence type="ECO:0000313" key="3">
    <source>
        <dbReference type="EMBL" id="SVA29866.1"/>
    </source>
</evidence>
<dbReference type="Gene3D" id="3.20.20.30">
    <property type="entry name" value="Luciferase-like domain"/>
    <property type="match status" value="1"/>
</dbReference>
<organism evidence="3">
    <name type="scientific">marine metagenome</name>
    <dbReference type="NCBI Taxonomy" id="408172"/>
    <lineage>
        <taxon>unclassified sequences</taxon>
        <taxon>metagenomes</taxon>
        <taxon>ecological metagenomes</taxon>
    </lineage>
</organism>
<dbReference type="Pfam" id="PF00296">
    <property type="entry name" value="Bac_luciferase"/>
    <property type="match status" value="1"/>
</dbReference>
<dbReference type="CDD" id="cd01097">
    <property type="entry name" value="Tetrahydromethanopterin_reductase"/>
    <property type="match status" value="1"/>
</dbReference>
<feature type="non-terminal residue" evidence="3">
    <location>
        <position position="252"/>
    </location>
</feature>